<dbReference type="InParanoid" id="I2GW68"/>
<keyword evidence="4" id="KW-1185">Reference proteome</keyword>
<dbReference type="Proteomes" id="UP000002866">
    <property type="component" value="Chromosome 1"/>
</dbReference>
<dbReference type="GO" id="GO:0070775">
    <property type="term" value="C:H3 histone acetyltransferase complex"/>
    <property type="evidence" value="ECO:0007669"/>
    <property type="project" value="EnsemblFungi"/>
</dbReference>
<dbReference type="AlphaFoldDB" id="I2GW68"/>
<dbReference type="GO" id="GO:0006334">
    <property type="term" value="P:nucleosome assembly"/>
    <property type="evidence" value="ECO:0007669"/>
    <property type="project" value="EnsemblFungi"/>
</dbReference>
<evidence type="ECO:0000256" key="1">
    <source>
        <dbReference type="ARBA" id="ARBA00009947"/>
    </source>
</evidence>
<dbReference type="InterPro" id="IPR002164">
    <property type="entry name" value="NAP_family"/>
</dbReference>
<dbReference type="GO" id="GO:0005829">
    <property type="term" value="C:cytosol"/>
    <property type="evidence" value="ECO:0007669"/>
    <property type="project" value="EnsemblFungi"/>
</dbReference>
<protein>
    <recommendedName>
        <fullName evidence="5">Vacuolar protein sorting-associated protein 75</fullName>
    </recommendedName>
</protein>
<dbReference type="KEGG" id="tbl:TBLA_0A05770"/>
<feature type="region of interest" description="Disordered" evidence="2">
    <location>
        <begin position="219"/>
        <end position="238"/>
    </location>
</feature>
<evidence type="ECO:0000313" key="3">
    <source>
        <dbReference type="EMBL" id="CCH58370.1"/>
    </source>
</evidence>
<dbReference type="GO" id="GO:0010698">
    <property type="term" value="F:acetyltransferase activator activity"/>
    <property type="evidence" value="ECO:0007669"/>
    <property type="project" value="EnsemblFungi"/>
</dbReference>
<evidence type="ECO:0000313" key="4">
    <source>
        <dbReference type="Proteomes" id="UP000002866"/>
    </source>
</evidence>
<dbReference type="FunCoup" id="I2GW68">
    <property type="interactions" value="647"/>
</dbReference>
<dbReference type="SUPFAM" id="SSF143113">
    <property type="entry name" value="NAP-like"/>
    <property type="match status" value="1"/>
</dbReference>
<comment type="similarity">
    <text evidence="1">Belongs to the nucleosome assembly protein (NAP) family.</text>
</comment>
<dbReference type="GeneID" id="14493396"/>
<dbReference type="Gene3D" id="3.30.1120.90">
    <property type="entry name" value="Nucleosome assembly protein"/>
    <property type="match status" value="1"/>
</dbReference>
<dbReference type="GO" id="GO:0042393">
    <property type="term" value="F:histone binding"/>
    <property type="evidence" value="ECO:0007669"/>
    <property type="project" value="EnsemblFungi"/>
</dbReference>
<gene>
    <name evidence="3" type="primary">TBLA0A05770</name>
    <name evidence="3" type="ORF">TBLA_0A05770</name>
</gene>
<sequence>MSSNEEDPISKAFLGLAECEIETNKVEKKIEEYRLTQLKPIYTKRDEIISNIPGFWKIVLSQHNDFANYIRASDFKYIDNIESIKIDWINSNNFHIIIKFQGIRDDFPEQTIAKKCQRIIKEESDDLDEDIEEQIISEKSEIVWPKSYNHINPELIEDKTTKEGKKNYRMGMKSFFGWFKWTGLKPGKEFPHGDGLIQLIVDDLYPYCVRYYTEAQRDLADEASDSGSSEDEPLDLQE</sequence>
<evidence type="ECO:0008006" key="5">
    <source>
        <dbReference type="Google" id="ProtNLM"/>
    </source>
</evidence>
<dbReference type="GO" id="GO:0006303">
    <property type="term" value="P:double-strand break repair via nonhomologous end joining"/>
    <property type="evidence" value="ECO:0007669"/>
    <property type="project" value="EnsemblFungi"/>
</dbReference>
<dbReference type="OMA" id="PGKEFPN"/>
<dbReference type="RefSeq" id="XP_004177889.1">
    <property type="nucleotide sequence ID" value="XM_004177841.1"/>
</dbReference>
<proteinExistence type="inferred from homology"/>
<organism evidence="3 4">
    <name type="scientific">Henningerozyma blattae (strain ATCC 34711 / CBS 6284 / DSM 70876 / NBRC 10599 / NRRL Y-10934 / UCD 77-7)</name>
    <name type="common">Yeast</name>
    <name type="synonym">Tetrapisispora blattae</name>
    <dbReference type="NCBI Taxonomy" id="1071380"/>
    <lineage>
        <taxon>Eukaryota</taxon>
        <taxon>Fungi</taxon>
        <taxon>Dikarya</taxon>
        <taxon>Ascomycota</taxon>
        <taxon>Saccharomycotina</taxon>
        <taxon>Saccharomycetes</taxon>
        <taxon>Saccharomycetales</taxon>
        <taxon>Saccharomycetaceae</taxon>
        <taxon>Henningerozyma</taxon>
    </lineage>
</organism>
<dbReference type="HOGENOM" id="CLU_072852_0_0_1"/>
<reference evidence="3 4" key="1">
    <citation type="journal article" date="2011" name="Proc. Natl. Acad. Sci. U.S.A.">
        <title>Evolutionary erosion of yeast sex chromosomes by mating-type switching accidents.</title>
        <authorList>
            <person name="Gordon J.L."/>
            <person name="Armisen D."/>
            <person name="Proux-Wera E."/>
            <person name="Oheigeartaigh S.S."/>
            <person name="Byrne K.P."/>
            <person name="Wolfe K.H."/>
        </authorList>
    </citation>
    <scope>NUCLEOTIDE SEQUENCE [LARGE SCALE GENOMIC DNA]</scope>
    <source>
        <strain evidence="4">ATCC 34711 / CBS 6284 / DSM 70876 / NBRC 10599 / NRRL Y-10934 / UCD 77-7</strain>
    </source>
</reference>
<dbReference type="STRING" id="1071380.I2GW68"/>
<dbReference type="InterPro" id="IPR037231">
    <property type="entry name" value="NAP-like_sf"/>
</dbReference>
<dbReference type="PANTHER" id="PTHR11875">
    <property type="entry name" value="TESTIS-SPECIFIC Y-ENCODED PROTEIN"/>
    <property type="match status" value="1"/>
</dbReference>
<evidence type="ECO:0000256" key="2">
    <source>
        <dbReference type="SAM" id="MobiDB-lite"/>
    </source>
</evidence>
<accession>I2GW68</accession>
<feature type="compositionally biased region" description="Acidic residues" evidence="2">
    <location>
        <begin position="221"/>
        <end position="238"/>
    </location>
</feature>
<name>I2GW68_HENB6</name>
<dbReference type="eggNOG" id="KOG1508">
    <property type="taxonomic scope" value="Eukaryota"/>
</dbReference>
<dbReference type="GO" id="GO:0042802">
    <property type="term" value="F:identical protein binding"/>
    <property type="evidence" value="ECO:0007669"/>
    <property type="project" value="EnsemblFungi"/>
</dbReference>
<dbReference type="GO" id="GO:0006335">
    <property type="term" value="P:DNA replication-dependent chromatin assembly"/>
    <property type="evidence" value="ECO:0007669"/>
    <property type="project" value="EnsemblFungi"/>
</dbReference>
<dbReference type="OrthoDB" id="19419at2759"/>
<dbReference type="GO" id="GO:0005634">
    <property type="term" value="C:nucleus"/>
    <property type="evidence" value="ECO:0007669"/>
    <property type="project" value="EnsemblFungi"/>
</dbReference>
<dbReference type="EMBL" id="HE806316">
    <property type="protein sequence ID" value="CCH58370.1"/>
    <property type="molecule type" value="Genomic_DNA"/>
</dbReference>